<gene>
    <name evidence="1" type="ORF">M3215_19325</name>
</gene>
<evidence type="ECO:0000313" key="2">
    <source>
        <dbReference type="Proteomes" id="UP001202289"/>
    </source>
</evidence>
<accession>A0ACC6ACW4</accession>
<comment type="caution">
    <text evidence="1">The sequence shown here is derived from an EMBL/GenBank/DDBJ whole genome shotgun (WGS) entry which is preliminary data.</text>
</comment>
<proteinExistence type="predicted"/>
<reference evidence="1" key="1">
    <citation type="submission" date="2022-05" db="EMBL/GenBank/DDBJ databases">
        <title>Comparative Genomics of Spacecraft Associated Microbes.</title>
        <authorList>
            <person name="Tran M.T."/>
            <person name="Wright A."/>
            <person name="Seuylemezian A."/>
            <person name="Eisen J."/>
            <person name="Coil D."/>
        </authorList>
    </citation>
    <scope>NUCLEOTIDE SEQUENCE</scope>
    <source>
        <strain evidence="1">FAIRING 10M-2.2</strain>
    </source>
</reference>
<name>A0ACC6ACW4_9BACI</name>
<protein>
    <submittedName>
        <fullName evidence="1">Uncharacterized protein</fullName>
    </submittedName>
</protein>
<dbReference type="EMBL" id="JAMBOP010000030">
    <property type="protein sequence ID" value="MCM3737877.1"/>
    <property type="molecule type" value="Genomic_DNA"/>
</dbReference>
<keyword evidence="2" id="KW-1185">Reference proteome</keyword>
<sequence length="54" mass="5831">MKNQSNDSHRTGDERFNTAGPTTDNATTGYVREKDASQSKGKSGGELSTKKDIL</sequence>
<organism evidence="1 2">
    <name type="scientific">Bacillus cytotoxicus</name>
    <dbReference type="NCBI Taxonomy" id="580165"/>
    <lineage>
        <taxon>Bacteria</taxon>
        <taxon>Bacillati</taxon>
        <taxon>Bacillota</taxon>
        <taxon>Bacilli</taxon>
        <taxon>Bacillales</taxon>
        <taxon>Bacillaceae</taxon>
        <taxon>Bacillus</taxon>
        <taxon>Bacillus cereus group</taxon>
    </lineage>
</organism>
<evidence type="ECO:0000313" key="1">
    <source>
        <dbReference type="EMBL" id="MCM3737877.1"/>
    </source>
</evidence>
<dbReference type="Proteomes" id="UP001202289">
    <property type="component" value="Unassembled WGS sequence"/>
</dbReference>